<dbReference type="InterPro" id="IPR002081">
    <property type="entry name" value="Cryptochrome/DNA_photolyase_1"/>
</dbReference>
<feature type="site" description="Electron transfer via tryptophanyl radical" evidence="5">
    <location>
        <position position="988"/>
    </location>
</feature>
<dbReference type="GO" id="GO:0005634">
    <property type="term" value="C:nucleus"/>
    <property type="evidence" value="ECO:0007669"/>
    <property type="project" value="TreeGrafter"/>
</dbReference>
<dbReference type="InterPro" id="IPR036155">
    <property type="entry name" value="Crypto/Photolyase_N_sf"/>
</dbReference>
<dbReference type="GO" id="GO:0043153">
    <property type="term" value="P:entrainment of circadian clock by photoperiod"/>
    <property type="evidence" value="ECO:0007669"/>
    <property type="project" value="TreeGrafter"/>
</dbReference>
<dbReference type="Gene3D" id="1.10.579.10">
    <property type="entry name" value="DNA Cyclobutane Dipyrimidine Photolyase, subunit A, domain 3"/>
    <property type="match status" value="1"/>
</dbReference>
<dbReference type="InterPro" id="IPR006050">
    <property type="entry name" value="DNA_photolyase_N"/>
</dbReference>
<dbReference type="GO" id="GO:0071949">
    <property type="term" value="F:FAD binding"/>
    <property type="evidence" value="ECO:0007669"/>
    <property type="project" value="TreeGrafter"/>
</dbReference>
<comment type="caution">
    <text evidence="7">The sequence shown here is derived from an EMBL/GenBank/DDBJ whole genome shotgun (WGS) entry which is preliminary data.</text>
</comment>
<evidence type="ECO:0000313" key="7">
    <source>
        <dbReference type="EMBL" id="TIC30487.1"/>
    </source>
</evidence>
<dbReference type="GO" id="GO:0003677">
    <property type="term" value="F:DNA binding"/>
    <property type="evidence" value="ECO:0007669"/>
    <property type="project" value="TreeGrafter"/>
</dbReference>
<evidence type="ECO:0000313" key="8">
    <source>
        <dbReference type="Proteomes" id="UP000305647"/>
    </source>
</evidence>
<dbReference type="InterPro" id="IPR036134">
    <property type="entry name" value="Crypto/Photolyase_FAD-like_sf"/>
</dbReference>
<feature type="binding site" evidence="4">
    <location>
        <begin position="1075"/>
        <end position="1077"/>
    </location>
    <ligand>
        <name>FAD</name>
        <dbReference type="ChEBI" id="CHEBI:57692"/>
    </ligand>
</feature>
<dbReference type="SUPFAM" id="SSF52425">
    <property type="entry name" value="Cryptochrome/photolyase, N-terminal domain"/>
    <property type="match status" value="1"/>
</dbReference>
<keyword evidence="3 4" id="KW-0274">FAD</keyword>
<dbReference type="GO" id="GO:0003904">
    <property type="term" value="F:deoxyribodipyrimidine photo-lyase activity"/>
    <property type="evidence" value="ECO:0007669"/>
    <property type="project" value="TreeGrafter"/>
</dbReference>
<evidence type="ECO:0000256" key="4">
    <source>
        <dbReference type="PIRSR" id="PIRSR602081-1"/>
    </source>
</evidence>
<protein>
    <recommendedName>
        <fullName evidence="6">Photolyase/cryptochrome alpha/beta domain-containing protein</fullName>
    </recommendedName>
</protein>
<dbReference type="PANTHER" id="PTHR11455:SF9">
    <property type="entry name" value="CRYPTOCHROME CIRCADIAN CLOCK 5 ISOFORM X1"/>
    <property type="match status" value="1"/>
</dbReference>
<dbReference type="Pfam" id="PF00875">
    <property type="entry name" value="DNA_photolyase"/>
    <property type="match status" value="1"/>
</dbReference>
<evidence type="ECO:0000256" key="3">
    <source>
        <dbReference type="ARBA" id="ARBA00022827"/>
    </source>
</evidence>
<dbReference type="SUPFAM" id="SSF48173">
    <property type="entry name" value="Cryptochrome/photolyase FAD-binding domain"/>
    <property type="match status" value="1"/>
</dbReference>
<comment type="similarity">
    <text evidence="1">Belongs to the DNA photolyase class-1 family.</text>
</comment>
<dbReference type="Gene3D" id="1.25.40.80">
    <property type="match status" value="1"/>
</dbReference>
<reference evidence="7 8" key="1">
    <citation type="submission" date="2019-03" db="EMBL/GenBank/DDBJ databases">
        <title>Sequencing 25 genomes of Wallemia mellicola.</title>
        <authorList>
            <person name="Gostincar C."/>
        </authorList>
    </citation>
    <scope>NUCLEOTIDE SEQUENCE [LARGE SCALE GENOMIC DNA]</scope>
    <source>
        <strain evidence="7 8">EXF-8738</strain>
    </source>
</reference>
<comment type="cofactor">
    <cofactor evidence="4">
        <name>FAD</name>
        <dbReference type="ChEBI" id="CHEBI:57692"/>
    </cofactor>
    <text evidence="4">Binds 1 FAD per subunit.</text>
</comment>
<dbReference type="Pfam" id="PF03441">
    <property type="entry name" value="FAD_binding_7"/>
    <property type="match status" value="1"/>
</dbReference>
<accession>A0A4T0R735</accession>
<dbReference type="PROSITE" id="PS51645">
    <property type="entry name" value="PHR_CRY_ALPHA_BETA"/>
    <property type="match status" value="1"/>
</dbReference>
<feature type="domain" description="Photolyase/cryptochrome alpha/beta" evidence="6">
    <location>
        <begin position="640"/>
        <end position="770"/>
    </location>
</feature>
<evidence type="ECO:0000256" key="2">
    <source>
        <dbReference type="ARBA" id="ARBA00022630"/>
    </source>
</evidence>
<dbReference type="AlphaFoldDB" id="A0A4T0R735"/>
<dbReference type="PANTHER" id="PTHR11455">
    <property type="entry name" value="CRYPTOCHROME"/>
    <property type="match status" value="1"/>
</dbReference>
<dbReference type="InterPro" id="IPR014729">
    <property type="entry name" value="Rossmann-like_a/b/a_fold"/>
</dbReference>
<evidence type="ECO:0000256" key="1">
    <source>
        <dbReference type="ARBA" id="ARBA00005862"/>
    </source>
</evidence>
<name>A0A4T0R735_9BASI</name>
<feature type="binding site" evidence="4">
    <location>
        <begin position="914"/>
        <end position="918"/>
    </location>
    <ligand>
        <name>FAD</name>
        <dbReference type="ChEBI" id="CHEBI:57692"/>
    </ligand>
</feature>
<gene>
    <name evidence="7" type="ORF">E3Q10_02065</name>
</gene>
<proteinExistence type="inferred from homology"/>
<dbReference type="Proteomes" id="UP000305647">
    <property type="component" value="Unassembled WGS sequence"/>
</dbReference>
<feature type="site" description="Electron transfer via tryptophanyl radical" evidence="5">
    <location>
        <position position="1062"/>
    </location>
</feature>
<dbReference type="Gene3D" id="3.40.50.620">
    <property type="entry name" value="HUPs"/>
    <property type="match status" value="1"/>
</dbReference>
<dbReference type="InterPro" id="IPR005101">
    <property type="entry name" value="Cryptochr/Photolyase_FAD-bd"/>
</dbReference>
<dbReference type="GO" id="GO:0032922">
    <property type="term" value="P:circadian regulation of gene expression"/>
    <property type="evidence" value="ECO:0007669"/>
    <property type="project" value="TreeGrafter"/>
</dbReference>
<feature type="site" description="Electron transfer via tryptophanyl radical" evidence="5">
    <location>
        <position position="1085"/>
    </location>
</feature>
<evidence type="ECO:0000256" key="5">
    <source>
        <dbReference type="PIRSR" id="PIRSR602081-2"/>
    </source>
</evidence>
<dbReference type="EMBL" id="SPRO01000018">
    <property type="protein sequence ID" value="TIC30487.1"/>
    <property type="molecule type" value="Genomic_DNA"/>
</dbReference>
<keyword evidence="2 4" id="KW-0285">Flavoprotein</keyword>
<organism evidence="7 8">
    <name type="scientific">Wallemia mellicola</name>
    <dbReference type="NCBI Taxonomy" id="1708541"/>
    <lineage>
        <taxon>Eukaryota</taxon>
        <taxon>Fungi</taxon>
        <taxon>Dikarya</taxon>
        <taxon>Basidiomycota</taxon>
        <taxon>Wallemiomycotina</taxon>
        <taxon>Wallemiomycetes</taxon>
        <taxon>Wallemiales</taxon>
        <taxon>Wallemiaceae</taxon>
        <taxon>Wallemia</taxon>
    </lineage>
</organism>
<sequence length="1191" mass="137041">MIGKFRHNGYLPLPITQNSVKNNASKLLAIPILLLLLVVYNYRGETEVREVYKLFVVAEDESHEIFPNSDPPNSASRNVRPIKFHEAMSDKCLDDWISMAIWSENCNDVDVAKFSTIDPVFPWVNGSDPVQISALQQFSDEKVDSQHRYQEHDELRYALRSIERSVGENVGRYHILASSYDSPEGEQQIAQHPSWLDHHDKVEMHHHYKFFQRMPTIEETKKLSPSELNTLNEKWRAESLPTFNSFAIEGQMHNIEAQSDTIVYHNDDFFTLRKNAVSDYYSPIHGPVLRSLSYSMYVPQEKPLGSRNGEGVAIARSSWILGKRFGMRWRPYIAHHARSLSLPILNEAAIMFDNSFNNVTLARFRNTKDAPWAIQSFFFASWFITERHREALLWSWIIAKWGKSGESINTDMMWKELTGGEAIQHVVHVPYRNTLKDDELEKTLEDAHIPKPLNTEYAFSSMDGFGPGYLRQIWHRLLSRHGWPDLRDGKKLKACTIVKDKCFKRGSSPNELFKHIAFEEYGDCGDCIITQLIAQAGGKGLEVFLPPKDDLMGFTNVPHLPLDDDWRGVDFSLNNVLHTEVSPRSFATRLIMRYNHVFGETPSQFTKVYNPSQLKQQLHLADTREETTFICLNDDVKKENDIPAINETDLRLHDAPALVKGLELKPEAFFPVWAWDPYFNFDCPVGPNRYKFLIETMNELDGKLNDMGNKLHVFRADPADLFPALFKQWNITHLVYEKDPAPYAVERDEKIKQIATDAKVEVLDITGHTLYDIDAVIEKNKGEPTTTAQGFKNLVKDMEIPRPTEGPTSVPKADNLKLEAITKEVKLFKPDHDINAEHRKGKMTVYDSVTGVKDTLAPPTLEELGYDVKEATTQIPGGEDEALRRLDKWIQDEDATATFRKPQTSPAEYDPPATTQLSPYIKFGALGVREFYWKVVDLMDQYDGETSSEPENLPGQLIFREMYFAAQLAIGKPFGQIRGNKICRLIDWKLRNVYDENGEQIIPRPKGPKEDEEALQKWANGFTGFPWIDAAMRQLKQEGWMHHLARHSVACFLTRGQLYISWERGAEVFDRYLVDRDPASNAGNWMWLSCSCFFHQYYRNYGTTTFPAKYDKTGKLVRKYVPELKDYPDKYIYKPWEAPEDVQKKAGCIIGKDYPKPMVDEKRASSECMAKMKDQYAKKLYGDSELKRKAN</sequence>
<evidence type="ECO:0000259" key="6">
    <source>
        <dbReference type="PROSITE" id="PS51645"/>
    </source>
</evidence>
<dbReference type="GO" id="GO:0005737">
    <property type="term" value="C:cytoplasm"/>
    <property type="evidence" value="ECO:0007669"/>
    <property type="project" value="TreeGrafter"/>
</dbReference>